<protein>
    <submittedName>
        <fullName evidence="3">Uncharacterized protein</fullName>
    </submittedName>
</protein>
<dbReference type="PANTHER" id="PTHR40738:SF1">
    <property type="entry name" value="MEMBRANE-ASSOCIATED PROTEIN"/>
    <property type="match status" value="1"/>
</dbReference>
<proteinExistence type="predicted"/>
<keyword evidence="2" id="KW-0732">Signal</keyword>
<feature type="chain" id="PRO_5032762266" evidence="2">
    <location>
        <begin position="32"/>
        <end position="1203"/>
    </location>
</feature>
<dbReference type="OrthoDB" id="263823at2759"/>
<evidence type="ECO:0000256" key="1">
    <source>
        <dbReference type="SAM" id="MobiDB-lite"/>
    </source>
</evidence>
<dbReference type="GeneID" id="94287766"/>
<evidence type="ECO:0000313" key="3">
    <source>
        <dbReference type="EMBL" id="KAG5493811.1"/>
    </source>
</evidence>
<dbReference type="KEGG" id="phet:94287766"/>
<evidence type="ECO:0000256" key="2">
    <source>
        <dbReference type="SAM" id="SignalP"/>
    </source>
</evidence>
<feature type="signal peptide" evidence="2">
    <location>
        <begin position="1"/>
        <end position="31"/>
    </location>
</feature>
<evidence type="ECO:0000313" key="4">
    <source>
        <dbReference type="Proteomes" id="UP000674318"/>
    </source>
</evidence>
<keyword evidence="4" id="KW-1185">Reference proteome</keyword>
<dbReference type="PANTHER" id="PTHR40738">
    <property type="entry name" value="MEMBRANE-ASSOCIATED PROTEIN"/>
    <property type="match status" value="1"/>
</dbReference>
<dbReference type="AlphaFoldDB" id="A0A836IB05"/>
<organism evidence="3 4">
    <name type="scientific">Porcisia hertigi</name>
    <dbReference type="NCBI Taxonomy" id="2761500"/>
    <lineage>
        <taxon>Eukaryota</taxon>
        <taxon>Discoba</taxon>
        <taxon>Euglenozoa</taxon>
        <taxon>Kinetoplastea</taxon>
        <taxon>Metakinetoplastina</taxon>
        <taxon>Trypanosomatida</taxon>
        <taxon>Trypanosomatidae</taxon>
        <taxon>Leishmaniinae</taxon>
        <taxon>Porcisia</taxon>
    </lineage>
</organism>
<reference evidence="3 4" key="1">
    <citation type="submission" date="2021-02" db="EMBL/GenBank/DDBJ databases">
        <title>Porcisia hertigi Genome sequencing and assembly.</title>
        <authorList>
            <person name="Almutairi H."/>
            <person name="Gatherer D."/>
        </authorList>
    </citation>
    <scope>NUCLEOTIDE SEQUENCE [LARGE SCALE GENOMIC DNA]</scope>
    <source>
        <strain evidence="3 4">C119</strain>
    </source>
</reference>
<dbReference type="EMBL" id="JAFJZO010000034">
    <property type="protein sequence ID" value="KAG5493811.1"/>
    <property type="molecule type" value="Genomic_DNA"/>
</dbReference>
<name>A0A836IB05_9TRYP</name>
<dbReference type="RefSeq" id="XP_067753846.1">
    <property type="nucleotide sequence ID" value="XM_067897689.1"/>
</dbReference>
<gene>
    <name evidence="3" type="ORF">JKF63_01643</name>
</gene>
<accession>A0A836IB05</accession>
<sequence length="1203" mass="129306">MWGAHMGMYARHAALVSVTILVLLSPHETVATVTASVTTDPVQPLLNVPFFAIDPALSMGSRLFISSDGGCTKNVTSACSVRNEVGGSSFGNGTCVFTVGSAALVVKLTDPESLVPAAYWCVGSPGSAQQVATLQMHKMKVTPPYVLAGEESVLTFGNAVPVGTAVGVYADILCNALIPGGGPFVMTKDRTVKITVEVPSRSFPICASVPTVSGLNTPTMLVSAVGCAVPYTVGPETGVRHQIVNVKLPKALSHMSLSTDQYCAERVQADQPVFLDERTPFRVTAPRGEYYFCGLLLNTNVYIPASNTFVVAEYDVVPHTLYVGEATDMSFALDAAPMQDALEAVLSTSDNCSDASSWQNTWSNPMRWTVKHLGFHYACVREKGSTAAVGYARVIGATELPNATLAPVLGMTMRVTLTHTNIASTRLTVPLSAPRKLHCCVSNPLDAKSAAQDEVVRYYRVETLLTKGTTVTLVRANASQPSSGATDMPIFYVAAALFAIGRATFPEAGDWDVCVHGTSTNNVPGRCITADGGATVAPRGVIAGAEGFIAVRGLPPKASVLVTSAAKCTGEEPVLAKGITSDEGTASLTLAPDNGSALLLCCNYTCTSAQPVQQLAGSVRSISMASGTCQLQLTAANVAAYAADTKFSVCAWNANNSVAQAALRTVTVTTKYVLRNVDRGAGMSSSAVVVIAVVCWVGGAALMTLVMFLVWRLRCVSEGNGSIQMNAETPTPRAPAGTEGARANQTRGNPLWKWCGRGYVDPRPRAQGGDIGGLAATNELRNTNPLSHKTVTTMDLEEQRDLQLNCMDSLPEVISQYHHFMEDSDFDYDTVSQIPCEGGPSGIAEDLETMLALLRTSVPSDGLDAKRQAELQVLVNRNATLLAVWHERPRTMKKDSIQLTASLLQEHEKRSRSTLEGHCRRAYYNLVVLFMSSLEYCNALSKKRSSESTDSTYSESELLSVGSWDVAPLVPLGYPLDSRMGTPMATTCPRSLGKKSVIHETQPTRRDSPHVPNRSTGPPSREAEMQPRPCLHNGLYRRRRFLEFPFVTNSRETLLGCSANTSEPVFVGGLTLVDLQAFHPEHRWLVGPPRTAGNADQPRGNADAFMAPDSTVPFVRRYLILLEQEFCAREDMLGEDAAFWSRLSCAKQSVCAPFSSFEEVVSVCDPDDTRSLHTSYHDNRNPSRLESDSDDDIVRHILALEEV</sequence>
<comment type="caution">
    <text evidence="3">The sequence shown here is derived from an EMBL/GenBank/DDBJ whole genome shotgun (WGS) entry which is preliminary data.</text>
</comment>
<feature type="region of interest" description="Disordered" evidence="1">
    <location>
        <begin position="986"/>
        <end position="1027"/>
    </location>
</feature>
<dbReference type="Proteomes" id="UP000674318">
    <property type="component" value="Unassembled WGS sequence"/>
</dbReference>